<accession>A0A1I0THC6</accession>
<dbReference type="STRING" id="319939.SAMN05216263_104268"/>
<protein>
    <submittedName>
        <fullName evidence="1">Uncharacterized protein</fullName>
    </submittedName>
</protein>
<dbReference type="Proteomes" id="UP000515591">
    <property type="component" value="Chromosome"/>
</dbReference>
<evidence type="ECO:0000313" key="2">
    <source>
        <dbReference type="Proteomes" id="UP000515591"/>
    </source>
</evidence>
<proteinExistence type="predicted"/>
<dbReference type="EMBL" id="AP022213">
    <property type="protein sequence ID" value="BBT17594.1"/>
    <property type="molecule type" value="Genomic_DNA"/>
</dbReference>
<reference evidence="1 2" key="1">
    <citation type="submission" date="2019-12" db="EMBL/GenBank/DDBJ databases">
        <title>complete genome sequences of Pseudomonas otitidis str. WP8-S17-CRE-03 isolated from wastewater treatment plant effluent.</title>
        <authorList>
            <person name="Sekizuka T."/>
            <person name="Itokawa K."/>
            <person name="Yatsu K."/>
            <person name="Inamine Y."/>
            <person name="Kuroda M."/>
        </authorList>
    </citation>
    <scope>NUCLEOTIDE SEQUENCE [LARGE SCALE GENOMIC DNA]</scope>
    <source>
        <strain evidence="1 2">WP8-S17-CRE-03</strain>
    </source>
</reference>
<dbReference type="AlphaFoldDB" id="A0A1I0THC6"/>
<sequence>MEVVPSDQQVEFLHEHEKLRVTSQVQLLGLFLNGLMEEVATPGIRPCGPDT</sequence>
<organism evidence="1 2">
    <name type="scientific">Metapseudomonas otitidis</name>
    <dbReference type="NCBI Taxonomy" id="319939"/>
    <lineage>
        <taxon>Bacteria</taxon>
        <taxon>Pseudomonadati</taxon>
        <taxon>Pseudomonadota</taxon>
        <taxon>Gammaproteobacteria</taxon>
        <taxon>Pseudomonadales</taxon>
        <taxon>Pseudomonadaceae</taxon>
        <taxon>Metapseudomonas</taxon>
    </lineage>
</organism>
<name>A0A1I0THC6_9GAMM</name>
<gene>
    <name evidence="1" type="ORF">WP8S17C03_36430</name>
</gene>
<evidence type="ECO:0000313" key="1">
    <source>
        <dbReference type="EMBL" id="BBT17594.1"/>
    </source>
</evidence>